<dbReference type="Proteomes" id="UP000060778">
    <property type="component" value="Chromosome"/>
</dbReference>
<feature type="transmembrane region" description="Helical" evidence="11">
    <location>
        <begin position="20"/>
        <end position="43"/>
    </location>
</feature>
<feature type="domain" description="CBS" evidence="12">
    <location>
        <begin position="512"/>
        <end position="568"/>
    </location>
</feature>
<evidence type="ECO:0000313" key="13">
    <source>
        <dbReference type="EMBL" id="ALU12258.1"/>
    </source>
</evidence>
<dbReference type="InterPro" id="IPR000644">
    <property type="entry name" value="CBS_dom"/>
</dbReference>
<evidence type="ECO:0000256" key="3">
    <source>
        <dbReference type="ARBA" id="ARBA00022692"/>
    </source>
</evidence>
<dbReference type="PANTHER" id="PTHR43427:SF6">
    <property type="entry name" value="CHLORIDE CHANNEL PROTEIN CLC-E"/>
    <property type="match status" value="1"/>
</dbReference>
<reference evidence="13 14" key="1">
    <citation type="submission" date="2013-11" db="EMBL/GenBank/DDBJ databases">
        <title>Comparative genomics of Ignicoccus.</title>
        <authorList>
            <person name="Podar M."/>
        </authorList>
    </citation>
    <scope>NUCLEOTIDE SEQUENCE [LARGE SCALE GENOMIC DNA]</scope>
    <source>
        <strain evidence="13 14">DSM 13165</strain>
    </source>
</reference>
<dbReference type="GO" id="GO:0005254">
    <property type="term" value="F:chloride channel activity"/>
    <property type="evidence" value="ECO:0007669"/>
    <property type="project" value="UniProtKB-KW"/>
</dbReference>
<evidence type="ECO:0000256" key="7">
    <source>
        <dbReference type="ARBA" id="ARBA00023173"/>
    </source>
</evidence>
<keyword evidence="4 11" id="KW-1133">Transmembrane helix</keyword>
<evidence type="ECO:0000313" key="14">
    <source>
        <dbReference type="Proteomes" id="UP000060778"/>
    </source>
</evidence>
<evidence type="ECO:0000256" key="10">
    <source>
        <dbReference type="PROSITE-ProRule" id="PRU00703"/>
    </source>
</evidence>
<dbReference type="PRINTS" id="PR00762">
    <property type="entry name" value="CLCHANNEL"/>
</dbReference>
<dbReference type="GeneID" id="30679776"/>
<name>A0A0U2VDY8_9CREN</name>
<keyword evidence="5" id="KW-0406">Ion transport</keyword>
<evidence type="ECO:0000256" key="5">
    <source>
        <dbReference type="ARBA" id="ARBA00023065"/>
    </source>
</evidence>
<evidence type="ECO:0000256" key="2">
    <source>
        <dbReference type="ARBA" id="ARBA00022448"/>
    </source>
</evidence>
<dbReference type="SUPFAM" id="SSF81340">
    <property type="entry name" value="Clc chloride channel"/>
    <property type="match status" value="1"/>
</dbReference>
<sequence>MESVDLKEELRVLSLNARMLATSFVIGIIAGLITSVFTDAFVIADRLRYTIITDWPTLFVALSLALIFATAYSLKRLLNTVHGSSTSYVVKAYHWRFGYIGLKELGIYTLGAIASVLGGAVVGPEGPGIAIGTFTGYWIARRLGFRGDNLRKLVLVGAAAGIASVFRAPLTAMAFAIEVPYKRSLETGVFLPALVATMTSYVITVFIAGPQRLLLDVKPFKPPTPSPLLIIDSVLIGFGAAAMTYAMYLVKHFLGSLSDLKPRYWFVFPLALSTLIIAATFTVSVHVPGSGDVLTERVFNEPEEFEVGDTVSIMLARGLLLPLSLTWGATGGLFMPLISIGTLLGLTFAKLFSVDPHLLYPLLIAGISAVFSGAQKTLFTSVLLGVEFLGFGGFFTSTIAAAVSYILTLDISLISGQLPEVQDRKKRAMVELLDKLLSNPNVANEMNKKVIEIANTKVTALKAYARVRDVLPRIYEEMHEMYPVVDNSWKLVGKISLDTLASVSPDSRIGDVMEEPNYVNEKERLIEALNVMLEENVDKLYVVDDQKKLLGVLSKSDFLRFALKVILEKILRIKSSSEP</sequence>
<evidence type="ECO:0000256" key="1">
    <source>
        <dbReference type="ARBA" id="ARBA00004141"/>
    </source>
</evidence>
<dbReference type="EMBL" id="CP006867">
    <property type="protein sequence ID" value="ALU12258.1"/>
    <property type="molecule type" value="Genomic_DNA"/>
</dbReference>
<dbReference type="Pfam" id="PF00571">
    <property type="entry name" value="CBS"/>
    <property type="match status" value="2"/>
</dbReference>
<evidence type="ECO:0000256" key="9">
    <source>
        <dbReference type="ARBA" id="ARBA00023303"/>
    </source>
</evidence>
<dbReference type="Gene3D" id="1.10.3080.10">
    <property type="entry name" value="Clc chloride channel"/>
    <property type="match status" value="1"/>
</dbReference>
<comment type="subcellular location">
    <subcellularLocation>
        <location evidence="1">Membrane</location>
        <topology evidence="1">Multi-pass membrane protein</topology>
    </subcellularLocation>
</comment>
<dbReference type="PROSITE" id="PS51371">
    <property type="entry name" value="CBS"/>
    <property type="match status" value="1"/>
</dbReference>
<dbReference type="CDD" id="cd00400">
    <property type="entry name" value="Voltage_gated_ClC"/>
    <property type="match status" value="1"/>
</dbReference>
<organism evidence="13 14">
    <name type="scientific">Ignicoccus islandicus DSM 13165</name>
    <dbReference type="NCBI Taxonomy" id="940295"/>
    <lineage>
        <taxon>Archaea</taxon>
        <taxon>Thermoproteota</taxon>
        <taxon>Thermoprotei</taxon>
        <taxon>Desulfurococcales</taxon>
        <taxon>Desulfurococcaceae</taxon>
        <taxon>Ignicoccus</taxon>
    </lineage>
</organism>
<dbReference type="PANTHER" id="PTHR43427">
    <property type="entry name" value="CHLORIDE CHANNEL PROTEIN CLC-E"/>
    <property type="match status" value="1"/>
</dbReference>
<dbReference type="InterPro" id="IPR014743">
    <property type="entry name" value="Cl-channel_core"/>
</dbReference>
<dbReference type="GO" id="GO:0034707">
    <property type="term" value="C:chloride channel complex"/>
    <property type="evidence" value="ECO:0007669"/>
    <property type="project" value="UniProtKB-KW"/>
</dbReference>
<keyword evidence="8" id="KW-0868">Chloride</keyword>
<dbReference type="InterPro" id="IPR046342">
    <property type="entry name" value="CBS_dom_sf"/>
</dbReference>
<dbReference type="Pfam" id="PF00654">
    <property type="entry name" value="Voltage_CLC"/>
    <property type="match status" value="1"/>
</dbReference>
<dbReference type="SMART" id="SM00116">
    <property type="entry name" value="CBS"/>
    <property type="match status" value="2"/>
</dbReference>
<keyword evidence="2" id="KW-0813">Transport</keyword>
<dbReference type="STRING" id="940295.EYM_01860"/>
<keyword evidence="3 11" id="KW-0812">Transmembrane</keyword>
<keyword evidence="10" id="KW-0129">CBS domain</keyword>
<feature type="transmembrane region" description="Helical" evidence="11">
    <location>
        <begin position="189"/>
        <end position="208"/>
    </location>
</feature>
<evidence type="ECO:0000256" key="11">
    <source>
        <dbReference type="SAM" id="Phobius"/>
    </source>
</evidence>
<evidence type="ECO:0000256" key="8">
    <source>
        <dbReference type="ARBA" id="ARBA00023214"/>
    </source>
</evidence>
<feature type="transmembrane region" description="Helical" evidence="11">
    <location>
        <begin position="262"/>
        <end position="287"/>
    </location>
</feature>
<proteinExistence type="predicted"/>
<keyword evidence="7" id="KW-0869">Chloride channel</keyword>
<gene>
    <name evidence="13" type="ORF">EYM_01860</name>
</gene>
<feature type="transmembrane region" description="Helical" evidence="11">
    <location>
        <begin position="153"/>
        <end position="177"/>
    </location>
</feature>
<dbReference type="KEGG" id="iis:EYM_01860"/>
<feature type="transmembrane region" description="Helical" evidence="11">
    <location>
        <begin position="325"/>
        <end position="346"/>
    </location>
</feature>
<evidence type="ECO:0000256" key="4">
    <source>
        <dbReference type="ARBA" id="ARBA00022989"/>
    </source>
</evidence>
<feature type="transmembrane region" description="Helical" evidence="11">
    <location>
        <begin position="358"/>
        <end position="374"/>
    </location>
</feature>
<keyword evidence="6 11" id="KW-0472">Membrane</keyword>
<protein>
    <recommendedName>
        <fullName evidence="12">CBS domain-containing protein</fullName>
    </recommendedName>
</protein>
<dbReference type="OrthoDB" id="89900at2157"/>
<evidence type="ECO:0000256" key="6">
    <source>
        <dbReference type="ARBA" id="ARBA00023136"/>
    </source>
</evidence>
<feature type="transmembrane region" description="Helical" evidence="11">
    <location>
        <begin position="55"/>
        <end position="74"/>
    </location>
</feature>
<accession>A0A0U2VDY8</accession>
<dbReference type="Gene3D" id="3.10.580.10">
    <property type="entry name" value="CBS-domain"/>
    <property type="match status" value="1"/>
</dbReference>
<dbReference type="RefSeq" id="WP_075049403.1">
    <property type="nucleotide sequence ID" value="NZ_CP006867.1"/>
</dbReference>
<keyword evidence="9" id="KW-0407">Ion channel</keyword>
<evidence type="ECO:0000259" key="12">
    <source>
        <dbReference type="PROSITE" id="PS51371"/>
    </source>
</evidence>
<dbReference type="InterPro" id="IPR050368">
    <property type="entry name" value="ClC-type_chloride_channel"/>
</dbReference>
<feature type="transmembrane region" description="Helical" evidence="11">
    <location>
        <begin position="228"/>
        <end position="250"/>
    </location>
</feature>
<dbReference type="SUPFAM" id="SSF54631">
    <property type="entry name" value="CBS-domain pair"/>
    <property type="match status" value="1"/>
</dbReference>
<keyword evidence="14" id="KW-1185">Reference proteome</keyword>
<dbReference type="AlphaFoldDB" id="A0A0U2VDY8"/>
<dbReference type="InterPro" id="IPR001807">
    <property type="entry name" value="ClC"/>
</dbReference>